<feature type="transmembrane region" description="Helical" evidence="1">
    <location>
        <begin position="67"/>
        <end position="89"/>
    </location>
</feature>
<protein>
    <recommendedName>
        <fullName evidence="4">DUF2306 domain-containing protein</fullName>
    </recommendedName>
</protein>
<comment type="caution">
    <text evidence="2">The sequence shown here is derived from an EMBL/GenBank/DDBJ whole genome shotgun (WGS) entry which is preliminary data.</text>
</comment>
<keyword evidence="1" id="KW-0812">Transmembrane</keyword>
<name>A0A329YE29_RHITR</name>
<feature type="transmembrane region" description="Helical" evidence="1">
    <location>
        <begin position="135"/>
        <end position="153"/>
    </location>
</feature>
<evidence type="ECO:0008006" key="4">
    <source>
        <dbReference type="Google" id="ProtNLM"/>
    </source>
</evidence>
<organism evidence="2 3">
    <name type="scientific">Rhizobium tropici</name>
    <dbReference type="NCBI Taxonomy" id="398"/>
    <lineage>
        <taxon>Bacteria</taxon>
        <taxon>Pseudomonadati</taxon>
        <taxon>Pseudomonadota</taxon>
        <taxon>Alphaproteobacteria</taxon>
        <taxon>Hyphomicrobiales</taxon>
        <taxon>Rhizobiaceae</taxon>
        <taxon>Rhizobium/Agrobacterium group</taxon>
        <taxon>Rhizobium</taxon>
    </lineage>
</organism>
<feature type="transmembrane region" description="Helical" evidence="1">
    <location>
        <begin position="12"/>
        <end position="30"/>
    </location>
</feature>
<evidence type="ECO:0000256" key="1">
    <source>
        <dbReference type="SAM" id="Phobius"/>
    </source>
</evidence>
<sequence>MTLEPLLDAPIAIQVHVAAVIPAAVLGAYLLAKPKGTPRHRLLGKIWLALMVITALSSFFIHQINMFYGFSPIHLLSILVLIGCWRAIVNARKHNIEMHKRVVGSLYFGGVVGAGAFTFIPGRIMNRMTFDGDEIAPLLIAAGIGLALLWLTSNEIWRRRRLS</sequence>
<reference evidence="2 3" key="1">
    <citation type="submission" date="2018-06" db="EMBL/GenBank/DDBJ databases">
        <title>Whole Genome Sequence of an efficient microsymbiont, Rhizobium tropici.</title>
        <authorList>
            <person name="Srinivasan R."/>
            <person name="Singh H.V."/>
            <person name="Srivastava R."/>
            <person name="Kumari B."/>
            <person name="Radhakrishna A."/>
        </authorList>
    </citation>
    <scope>NUCLEOTIDE SEQUENCE [LARGE SCALE GENOMIC DNA]</scope>
    <source>
        <strain evidence="2 3">IGFRI Rhizo-19</strain>
    </source>
</reference>
<dbReference type="AlphaFoldDB" id="A0A329YE29"/>
<dbReference type="Proteomes" id="UP000251205">
    <property type="component" value="Unassembled WGS sequence"/>
</dbReference>
<evidence type="ECO:0000313" key="3">
    <source>
        <dbReference type="Proteomes" id="UP000251205"/>
    </source>
</evidence>
<keyword evidence="1" id="KW-0472">Membrane</keyword>
<feature type="transmembrane region" description="Helical" evidence="1">
    <location>
        <begin position="101"/>
        <end position="120"/>
    </location>
</feature>
<feature type="transmembrane region" description="Helical" evidence="1">
    <location>
        <begin position="42"/>
        <end position="61"/>
    </location>
</feature>
<accession>A0A329YE29</accession>
<dbReference type="EMBL" id="QMKK01000049">
    <property type="protein sequence ID" value="RAX39155.1"/>
    <property type="molecule type" value="Genomic_DNA"/>
</dbReference>
<evidence type="ECO:0000313" key="2">
    <source>
        <dbReference type="EMBL" id="RAX39155.1"/>
    </source>
</evidence>
<keyword evidence="1" id="KW-1133">Transmembrane helix</keyword>
<dbReference type="RefSeq" id="WP_112344108.1">
    <property type="nucleotide sequence ID" value="NZ_QMKK01000049.1"/>
</dbReference>
<dbReference type="OrthoDB" id="9815686at2"/>
<dbReference type="Pfam" id="PF10067">
    <property type="entry name" value="DUF2306"/>
    <property type="match status" value="1"/>
</dbReference>
<dbReference type="InterPro" id="IPR018750">
    <property type="entry name" value="DUF2306_membrane"/>
</dbReference>
<gene>
    <name evidence="2" type="ORF">DQ393_23280</name>
</gene>
<proteinExistence type="predicted"/>